<dbReference type="RefSeq" id="WP_170159043.1">
    <property type="nucleotide sequence ID" value="NZ_RKQL01000004.1"/>
</dbReference>
<evidence type="ECO:0000256" key="1">
    <source>
        <dbReference type="ARBA" id="ARBA00022737"/>
    </source>
</evidence>
<dbReference type="PROSITE" id="PS50206">
    <property type="entry name" value="RHODANESE_3"/>
    <property type="match status" value="2"/>
</dbReference>
<protein>
    <submittedName>
        <fullName evidence="4">Thiosulfate/3-mercaptopyruvate sulfurtransferase</fullName>
    </submittedName>
</protein>
<keyword evidence="4" id="KW-0808">Transferase</keyword>
<feature type="signal peptide" evidence="2">
    <location>
        <begin position="1"/>
        <end position="23"/>
    </location>
</feature>
<feature type="domain" description="Rhodanese" evidence="3">
    <location>
        <begin position="207"/>
        <end position="324"/>
    </location>
</feature>
<proteinExistence type="predicted"/>
<dbReference type="InterPro" id="IPR051126">
    <property type="entry name" value="Thiosulfate_sulfurtransferase"/>
</dbReference>
<evidence type="ECO:0000256" key="2">
    <source>
        <dbReference type="SAM" id="SignalP"/>
    </source>
</evidence>
<keyword evidence="5" id="KW-1185">Reference proteome</keyword>
<dbReference type="InterPro" id="IPR001763">
    <property type="entry name" value="Rhodanese-like_dom"/>
</dbReference>
<keyword evidence="1" id="KW-0677">Repeat</keyword>
<dbReference type="SMART" id="SM00450">
    <property type="entry name" value="RHOD"/>
    <property type="match status" value="2"/>
</dbReference>
<evidence type="ECO:0000313" key="4">
    <source>
        <dbReference type="EMBL" id="RPE66693.1"/>
    </source>
</evidence>
<dbReference type="InterPro" id="IPR036873">
    <property type="entry name" value="Rhodanese-like_dom_sf"/>
</dbReference>
<feature type="chain" id="PRO_5018040874" evidence="2">
    <location>
        <begin position="24"/>
        <end position="329"/>
    </location>
</feature>
<name>A0A3N4U7H9_9BURK</name>
<organism evidence="4 5">
    <name type="scientific">Tibeticola sediminis</name>
    <dbReference type="NCBI Taxonomy" id="1917811"/>
    <lineage>
        <taxon>Bacteria</taxon>
        <taxon>Pseudomonadati</taxon>
        <taxon>Pseudomonadota</taxon>
        <taxon>Betaproteobacteria</taxon>
        <taxon>Burkholderiales</taxon>
        <taxon>Comamonadaceae</taxon>
        <taxon>Tibeticola</taxon>
    </lineage>
</organism>
<dbReference type="Gene3D" id="3.40.250.10">
    <property type="entry name" value="Rhodanese-like domain"/>
    <property type="match status" value="2"/>
</dbReference>
<keyword evidence="4" id="KW-0670">Pyruvate</keyword>
<dbReference type="GO" id="GO:0016740">
    <property type="term" value="F:transferase activity"/>
    <property type="evidence" value="ECO:0007669"/>
    <property type="project" value="UniProtKB-KW"/>
</dbReference>
<accession>A0A3N4U7H9</accession>
<dbReference type="EMBL" id="RKQL01000004">
    <property type="protein sequence ID" value="RPE66693.1"/>
    <property type="molecule type" value="Genomic_DNA"/>
</dbReference>
<keyword evidence="2" id="KW-0732">Signal</keyword>
<comment type="caution">
    <text evidence="4">The sequence shown here is derived from an EMBL/GenBank/DDBJ whole genome shotgun (WGS) entry which is preliminary data.</text>
</comment>
<evidence type="ECO:0000313" key="5">
    <source>
        <dbReference type="Proteomes" id="UP000272193"/>
    </source>
</evidence>
<gene>
    <name evidence="4" type="ORF">EDC62_1765</name>
</gene>
<dbReference type="AlphaFoldDB" id="A0A3N4U7H9"/>
<feature type="domain" description="Rhodanese" evidence="3">
    <location>
        <begin position="39"/>
        <end position="175"/>
    </location>
</feature>
<evidence type="ECO:0000259" key="3">
    <source>
        <dbReference type="PROSITE" id="PS50206"/>
    </source>
</evidence>
<reference evidence="4 5" key="1">
    <citation type="submission" date="2018-11" db="EMBL/GenBank/DDBJ databases">
        <title>Genomic Encyclopedia of Type Strains, Phase IV (KMG-IV): sequencing the most valuable type-strain genomes for metagenomic binning, comparative biology and taxonomic classification.</title>
        <authorList>
            <person name="Goeker M."/>
        </authorList>
    </citation>
    <scope>NUCLEOTIDE SEQUENCE [LARGE SCALE GENOMIC DNA]</scope>
    <source>
        <strain evidence="4 5">DSM 101684</strain>
    </source>
</reference>
<dbReference type="SUPFAM" id="SSF52821">
    <property type="entry name" value="Rhodanese/Cell cycle control phosphatase"/>
    <property type="match status" value="2"/>
</dbReference>
<sequence>MRQLFAKCAATAVLSWGAVTAFAAGLPGPIVDSAWLAANLDQVQVVDVRSNPKTFTAKPEVSTDPKTGKKTLEEVGGHIPGARLIDMKTMRVEREIGGMKVKYMIPEKATFEKAVQAAGVDAGKPIVLVPVGTEPADVDDALRVYWQMKVYGEDDIAVLDGGVANWLLEGRAVSTDPAPAKTGNWVAKADRTAQYFASTEDVAKSIEAKNATLVDSRDLKSYHGLVKRDYVFAYGHLEGAKLYPPELMLKSAGGAVKFMSPNTYRALFAAQGIDPAAPAITYCNSGHLSSGPWFVLSEVLGNKNTRLYDGSLHEWTLAKRPLVGAVPLQ</sequence>
<dbReference type="PANTHER" id="PTHR43855">
    <property type="entry name" value="THIOSULFATE SULFURTRANSFERASE"/>
    <property type="match status" value="1"/>
</dbReference>
<dbReference type="Pfam" id="PF00581">
    <property type="entry name" value="Rhodanese"/>
    <property type="match status" value="2"/>
</dbReference>
<dbReference type="PANTHER" id="PTHR43855:SF1">
    <property type="entry name" value="THIOSULFATE SULFURTRANSFERASE"/>
    <property type="match status" value="1"/>
</dbReference>
<dbReference type="Proteomes" id="UP000272193">
    <property type="component" value="Unassembled WGS sequence"/>
</dbReference>